<evidence type="ECO:0000256" key="1">
    <source>
        <dbReference type="SAM" id="MobiDB-lite"/>
    </source>
</evidence>
<dbReference type="EMBL" id="NJEU01001511">
    <property type="protein sequence ID" value="PHH65619.1"/>
    <property type="molecule type" value="Genomic_DNA"/>
</dbReference>
<dbReference type="AlphaFoldDB" id="A0A2C5XB55"/>
<name>A0A2C5XB55_9HYPO</name>
<feature type="region of interest" description="Disordered" evidence="1">
    <location>
        <begin position="103"/>
        <end position="128"/>
    </location>
</feature>
<comment type="caution">
    <text evidence="3">The sequence shown here is derived from an EMBL/GenBank/DDBJ whole genome shotgun (WGS) entry which is preliminary data.</text>
</comment>
<dbReference type="OrthoDB" id="3660917at2759"/>
<evidence type="ECO:0000313" key="3">
    <source>
        <dbReference type="EMBL" id="PHH65619.1"/>
    </source>
</evidence>
<proteinExistence type="predicted"/>
<evidence type="ECO:0000256" key="2">
    <source>
        <dbReference type="SAM" id="SignalP"/>
    </source>
</evidence>
<gene>
    <name evidence="3" type="ORF">CDD82_1654</name>
</gene>
<sequence length="166" mass="18132">MKLKSLTFCFLVGASVAIRGDDPMTMIKKQLIQSVNGHTQLGRDGVVRSFTSKKEIVDYMPFSPGQIRTFIDNHPGIPQNEKENFKASFANVDGYRVSVENMRNPSPDIAPPTQPHDGAASTSRVRRELPGDGSCYPAPCRALSDCFYFGGCSSCIVVNQDPGICI</sequence>
<accession>A0A2C5XB55</accession>
<feature type="chain" id="PRO_5012925671" evidence="2">
    <location>
        <begin position="18"/>
        <end position="166"/>
    </location>
</feature>
<organism evidence="3 4">
    <name type="scientific">Ophiocordyceps australis</name>
    <dbReference type="NCBI Taxonomy" id="1399860"/>
    <lineage>
        <taxon>Eukaryota</taxon>
        <taxon>Fungi</taxon>
        <taxon>Dikarya</taxon>
        <taxon>Ascomycota</taxon>
        <taxon>Pezizomycotina</taxon>
        <taxon>Sordariomycetes</taxon>
        <taxon>Hypocreomycetidae</taxon>
        <taxon>Hypocreales</taxon>
        <taxon>Ophiocordycipitaceae</taxon>
        <taxon>Ophiocordyceps</taxon>
    </lineage>
</organism>
<keyword evidence="4" id="KW-1185">Reference proteome</keyword>
<protein>
    <submittedName>
        <fullName evidence="3">Uncharacterized protein</fullName>
    </submittedName>
</protein>
<keyword evidence="2" id="KW-0732">Signal</keyword>
<reference evidence="3 4" key="1">
    <citation type="submission" date="2017-06" db="EMBL/GenBank/DDBJ databases">
        <title>Ant-infecting Ophiocordyceps genomes reveal a high diversity of potential behavioral manipulation genes and a possible major role for enterotoxins.</title>
        <authorList>
            <person name="De Bekker C."/>
            <person name="Evans H.C."/>
            <person name="Brachmann A."/>
            <person name="Hughes D.P."/>
        </authorList>
    </citation>
    <scope>NUCLEOTIDE SEQUENCE [LARGE SCALE GENOMIC DNA]</scope>
    <source>
        <strain evidence="3 4">1348a</strain>
    </source>
</reference>
<evidence type="ECO:0000313" key="4">
    <source>
        <dbReference type="Proteomes" id="UP000224854"/>
    </source>
</evidence>
<feature type="signal peptide" evidence="2">
    <location>
        <begin position="1"/>
        <end position="17"/>
    </location>
</feature>
<dbReference type="Proteomes" id="UP000224854">
    <property type="component" value="Unassembled WGS sequence"/>
</dbReference>